<dbReference type="SUPFAM" id="SSF56935">
    <property type="entry name" value="Porins"/>
    <property type="match status" value="1"/>
</dbReference>
<keyword evidence="7 10" id="KW-0472">Membrane</keyword>
<keyword evidence="16" id="KW-1185">Reference proteome</keyword>
<evidence type="ECO:0000256" key="11">
    <source>
        <dbReference type="RuleBase" id="RU003357"/>
    </source>
</evidence>
<dbReference type="InterPro" id="IPR037066">
    <property type="entry name" value="Plug_dom_sf"/>
</dbReference>
<dbReference type="InterPro" id="IPR012910">
    <property type="entry name" value="Plug_dom"/>
</dbReference>
<dbReference type="Pfam" id="PF00593">
    <property type="entry name" value="TonB_dep_Rec_b-barrel"/>
    <property type="match status" value="1"/>
</dbReference>
<dbReference type="Gene3D" id="2.170.130.10">
    <property type="entry name" value="TonB-dependent receptor, plug domain"/>
    <property type="match status" value="1"/>
</dbReference>
<feature type="domain" description="TonB-dependent receptor-like beta-barrel" evidence="13">
    <location>
        <begin position="260"/>
        <end position="670"/>
    </location>
</feature>
<protein>
    <submittedName>
        <fullName evidence="15">Iron complex outermembrane receptor protein</fullName>
    </submittedName>
</protein>
<sequence>MKGRKIKQKQKWGLGVEKIGYGKSLMPLTVAVTGVLAAVAPIWVQAQSTDESIQLKTIQVIAPEIEPAITVQSLPEAKRAMRRVPGGANVVDSETYATGRASTVQDALGYSPGVFVQSRAGAEESRLSIRGSGIQRTFHLRGIKILQDGSRLNLADGGADFQAIEPLATRYIEVFRGGNALQYGSTMLGGAINFVTPTGYDAERFRARGEAGSFGYNRLMASSGGVHGSLDYFASVSRYSQDSFRDWAATDNWRMFSNAGYRITPDLETRFYLTYVKSDSQLPGNLTKAQLKSDPRQANAFSLFGRQKRDIDLIRVANRTVLKLGNSQQLEFSGFYSHKNLWHPIYQVLSQPTNDYGVGLRYINEMPIASYRNRFVLGFEPSWGNVMDNRFKNDGGNAGARTAKFDQHASSYVVYGENQFYLLPELSLIAGAQYTYTTRKQKDLFMAGGVDQSKSKNYQRFTPKAGLIYELNPDVQFFSNVSTSFEPPSFAELTSGPVQAPTFAKAQRAITFEVGSRGRLFNMAEWDVALYRAHVRNELLALVDPATSSPIGTANADKTVHQGIELGLDVELAKMLYLRQMYMFSDFKFDKDAVFGNNQLAGIPRHFYKAELTYRHADGYYIGPNVEWSPQKYYVDHANTLSADSYALLGFKIGKRSKSGFSWFAEARNLTDRKYAATTGVVENARGIDQAQFLPGDGRSFFAGLEYRM</sequence>
<feature type="domain" description="TonB-dependent receptor plug" evidence="14">
    <location>
        <begin position="82"/>
        <end position="191"/>
    </location>
</feature>
<organism evidence="15 16">
    <name type="scientific">Nitrosomonas eutropha</name>
    <dbReference type="NCBI Taxonomy" id="916"/>
    <lineage>
        <taxon>Bacteria</taxon>
        <taxon>Pseudomonadati</taxon>
        <taxon>Pseudomonadota</taxon>
        <taxon>Betaproteobacteria</taxon>
        <taxon>Nitrosomonadales</taxon>
        <taxon>Nitrosomonadaceae</taxon>
        <taxon>Nitrosomonas</taxon>
    </lineage>
</organism>
<keyword evidence="3 10" id="KW-0813">Transport</keyword>
<evidence type="ECO:0000256" key="4">
    <source>
        <dbReference type="ARBA" id="ARBA00022452"/>
    </source>
</evidence>
<keyword evidence="5 10" id="KW-0812">Transmembrane</keyword>
<dbReference type="RefSeq" id="WP_011633818.1">
    <property type="nucleotide sequence ID" value="NZ_QICQ01000009.1"/>
</dbReference>
<dbReference type="CDD" id="cd01347">
    <property type="entry name" value="ligand_gated_channel"/>
    <property type="match status" value="1"/>
</dbReference>
<accession>A0ABX5M7Q3</accession>
<name>A0ABX5M7Q3_9PROT</name>
<dbReference type="InterPro" id="IPR039426">
    <property type="entry name" value="TonB-dep_rcpt-like"/>
</dbReference>
<keyword evidence="8 15" id="KW-0675">Receptor</keyword>
<evidence type="ECO:0000256" key="6">
    <source>
        <dbReference type="ARBA" id="ARBA00023077"/>
    </source>
</evidence>
<evidence type="ECO:0000259" key="14">
    <source>
        <dbReference type="Pfam" id="PF07715"/>
    </source>
</evidence>
<dbReference type="Gene3D" id="2.40.170.20">
    <property type="entry name" value="TonB-dependent receptor, beta-barrel domain"/>
    <property type="match status" value="1"/>
</dbReference>
<evidence type="ECO:0000313" key="15">
    <source>
        <dbReference type="EMBL" id="PXV82221.1"/>
    </source>
</evidence>
<dbReference type="PANTHER" id="PTHR30069">
    <property type="entry name" value="TONB-DEPENDENT OUTER MEMBRANE RECEPTOR"/>
    <property type="match status" value="1"/>
</dbReference>
<evidence type="ECO:0000256" key="3">
    <source>
        <dbReference type="ARBA" id="ARBA00022448"/>
    </source>
</evidence>
<evidence type="ECO:0000256" key="8">
    <source>
        <dbReference type="ARBA" id="ARBA00023170"/>
    </source>
</evidence>
<evidence type="ECO:0000256" key="10">
    <source>
        <dbReference type="PROSITE-ProRule" id="PRU01360"/>
    </source>
</evidence>
<dbReference type="InterPro" id="IPR036942">
    <property type="entry name" value="Beta-barrel_TonB_sf"/>
</dbReference>
<dbReference type="InterPro" id="IPR000531">
    <property type="entry name" value="Beta-barrel_TonB"/>
</dbReference>
<evidence type="ECO:0000256" key="12">
    <source>
        <dbReference type="SAM" id="Phobius"/>
    </source>
</evidence>
<dbReference type="Proteomes" id="UP000247780">
    <property type="component" value="Unassembled WGS sequence"/>
</dbReference>
<proteinExistence type="inferred from homology"/>
<comment type="similarity">
    <text evidence="2 10 11">Belongs to the TonB-dependent receptor family.</text>
</comment>
<evidence type="ECO:0000259" key="13">
    <source>
        <dbReference type="Pfam" id="PF00593"/>
    </source>
</evidence>
<dbReference type="PROSITE" id="PS52016">
    <property type="entry name" value="TONB_DEPENDENT_REC_3"/>
    <property type="match status" value="1"/>
</dbReference>
<reference evidence="15 16" key="1">
    <citation type="submission" date="2018-04" db="EMBL/GenBank/DDBJ databases">
        <title>Active sludge and wastewater microbial communities from Klosterneuburg, Austria.</title>
        <authorList>
            <person name="Wagner M."/>
        </authorList>
    </citation>
    <scope>NUCLEOTIDE SEQUENCE [LARGE SCALE GENOMIC DNA]</scope>
    <source>
        <strain evidence="15 16">Nm 57</strain>
    </source>
</reference>
<dbReference type="Pfam" id="PF07715">
    <property type="entry name" value="Plug"/>
    <property type="match status" value="1"/>
</dbReference>
<feature type="transmembrane region" description="Helical" evidence="12">
    <location>
        <begin position="21"/>
        <end position="44"/>
    </location>
</feature>
<comment type="caution">
    <text evidence="15">The sequence shown here is derived from an EMBL/GenBank/DDBJ whole genome shotgun (WGS) entry which is preliminary data.</text>
</comment>
<comment type="subcellular location">
    <subcellularLocation>
        <location evidence="1 10">Cell outer membrane</location>
        <topology evidence="1 10">Multi-pass membrane protein</topology>
    </subcellularLocation>
</comment>
<dbReference type="EMBL" id="QICQ01000009">
    <property type="protein sequence ID" value="PXV82221.1"/>
    <property type="molecule type" value="Genomic_DNA"/>
</dbReference>
<keyword evidence="4 10" id="KW-1134">Transmembrane beta strand</keyword>
<evidence type="ECO:0000313" key="16">
    <source>
        <dbReference type="Proteomes" id="UP000247780"/>
    </source>
</evidence>
<evidence type="ECO:0000256" key="2">
    <source>
        <dbReference type="ARBA" id="ARBA00009810"/>
    </source>
</evidence>
<keyword evidence="9 10" id="KW-0998">Cell outer membrane</keyword>
<evidence type="ECO:0000256" key="1">
    <source>
        <dbReference type="ARBA" id="ARBA00004571"/>
    </source>
</evidence>
<keyword evidence="6 11" id="KW-0798">TonB box</keyword>
<evidence type="ECO:0000256" key="9">
    <source>
        <dbReference type="ARBA" id="ARBA00023237"/>
    </source>
</evidence>
<evidence type="ECO:0000256" key="7">
    <source>
        <dbReference type="ARBA" id="ARBA00023136"/>
    </source>
</evidence>
<gene>
    <name evidence="15" type="ORF">C8R14_10943</name>
</gene>
<evidence type="ECO:0000256" key="5">
    <source>
        <dbReference type="ARBA" id="ARBA00022692"/>
    </source>
</evidence>
<dbReference type="PANTHER" id="PTHR30069:SF28">
    <property type="entry name" value="TONB-DEPENDENT RECEPTOR YNCD-RELATED"/>
    <property type="match status" value="1"/>
</dbReference>
<keyword evidence="12" id="KW-1133">Transmembrane helix</keyword>